<dbReference type="RefSeq" id="WP_331702899.1">
    <property type="nucleotide sequence ID" value="NZ_JAZHBO010000001.1"/>
</dbReference>
<dbReference type="EC" id="2.3.1.-" evidence="4"/>
<protein>
    <submittedName>
        <fullName evidence="4">N-acetyltransferase</fullName>
        <ecNumber evidence="4">2.3.1.-</ecNumber>
    </submittedName>
</protein>
<keyword evidence="5" id="KW-1185">Reference proteome</keyword>
<dbReference type="Proteomes" id="UP001356170">
    <property type="component" value="Unassembled WGS sequence"/>
</dbReference>
<dbReference type="InterPro" id="IPR050832">
    <property type="entry name" value="Bact_Acetyltransf"/>
</dbReference>
<name>A0ABU7UVX0_9GAMM</name>
<evidence type="ECO:0000256" key="2">
    <source>
        <dbReference type="ARBA" id="ARBA00023315"/>
    </source>
</evidence>
<dbReference type="InterPro" id="IPR016181">
    <property type="entry name" value="Acyl_CoA_acyltransferase"/>
</dbReference>
<reference evidence="4 5" key="1">
    <citation type="submission" date="2024-01" db="EMBL/GenBank/DDBJ databases">
        <title>Novel species of the genus Luteimonas isolated from rivers.</title>
        <authorList>
            <person name="Lu H."/>
        </authorList>
    </citation>
    <scope>NUCLEOTIDE SEQUENCE [LARGE SCALE GENOMIC DNA]</scope>
    <source>
        <strain evidence="4 5">FXH3W</strain>
    </source>
</reference>
<comment type="caution">
    <text evidence="4">The sequence shown here is derived from an EMBL/GenBank/DDBJ whole genome shotgun (WGS) entry which is preliminary data.</text>
</comment>
<evidence type="ECO:0000256" key="1">
    <source>
        <dbReference type="ARBA" id="ARBA00022679"/>
    </source>
</evidence>
<dbReference type="PANTHER" id="PTHR43877">
    <property type="entry name" value="AMINOALKYLPHOSPHONATE N-ACETYLTRANSFERASE-RELATED-RELATED"/>
    <property type="match status" value="1"/>
</dbReference>
<evidence type="ECO:0000313" key="4">
    <source>
        <dbReference type="EMBL" id="MEF2154737.1"/>
    </source>
</evidence>
<dbReference type="EMBL" id="JAZHBO010000001">
    <property type="protein sequence ID" value="MEF2154737.1"/>
    <property type="molecule type" value="Genomic_DNA"/>
</dbReference>
<gene>
    <name evidence="4" type="ORF">V3390_00560</name>
</gene>
<keyword evidence="2 4" id="KW-0012">Acyltransferase</keyword>
<evidence type="ECO:0000259" key="3">
    <source>
        <dbReference type="PROSITE" id="PS51186"/>
    </source>
</evidence>
<dbReference type="Gene3D" id="3.40.630.30">
    <property type="match status" value="1"/>
</dbReference>
<feature type="domain" description="N-acetyltransferase" evidence="3">
    <location>
        <begin position="42"/>
        <end position="184"/>
    </location>
</feature>
<proteinExistence type="predicted"/>
<evidence type="ECO:0000313" key="5">
    <source>
        <dbReference type="Proteomes" id="UP001356170"/>
    </source>
</evidence>
<sequence length="184" mass="20826">MTSPQVQRLTDALYARRAMPVDAEAVARLAIETFVAKFGHLYNMQDLQTYLHLAYSIDAVERTLRDADSETWLLCDAVTHDNLGFALLGKASLPHADIVPADGEIKRFYVDPTRTGQGLGAQFMDFILTRLLKDGPRTLWLGVYSDNDGAQRFYSRYGFEHAGEYIFPVGEARDREYIFKRVAP</sequence>
<dbReference type="Pfam" id="PF00583">
    <property type="entry name" value="Acetyltransf_1"/>
    <property type="match status" value="1"/>
</dbReference>
<keyword evidence="1 4" id="KW-0808">Transferase</keyword>
<dbReference type="CDD" id="cd04301">
    <property type="entry name" value="NAT_SF"/>
    <property type="match status" value="1"/>
</dbReference>
<dbReference type="InterPro" id="IPR000182">
    <property type="entry name" value="GNAT_dom"/>
</dbReference>
<organism evidence="4 5">
    <name type="scientific">Aquilutibacter rugosus</name>
    <dbReference type="NCBI Taxonomy" id="3115820"/>
    <lineage>
        <taxon>Bacteria</taxon>
        <taxon>Pseudomonadati</taxon>
        <taxon>Pseudomonadota</taxon>
        <taxon>Gammaproteobacteria</taxon>
        <taxon>Lysobacterales</taxon>
        <taxon>Lysobacteraceae</taxon>
        <taxon>Aquilutibacter</taxon>
    </lineage>
</organism>
<dbReference type="PROSITE" id="PS51186">
    <property type="entry name" value="GNAT"/>
    <property type="match status" value="1"/>
</dbReference>
<dbReference type="SUPFAM" id="SSF55729">
    <property type="entry name" value="Acyl-CoA N-acyltransferases (Nat)"/>
    <property type="match status" value="1"/>
</dbReference>
<accession>A0ABU7UVX0</accession>
<dbReference type="GO" id="GO:0016746">
    <property type="term" value="F:acyltransferase activity"/>
    <property type="evidence" value="ECO:0007669"/>
    <property type="project" value="UniProtKB-KW"/>
</dbReference>